<evidence type="ECO:0000313" key="3">
    <source>
        <dbReference type="Proteomes" id="UP000054618"/>
    </source>
</evidence>
<evidence type="ECO:0000256" key="1">
    <source>
        <dbReference type="SAM" id="MobiDB-lite"/>
    </source>
</evidence>
<proteinExistence type="predicted"/>
<dbReference type="Proteomes" id="UP000054618">
    <property type="component" value="Unassembled WGS sequence"/>
</dbReference>
<keyword evidence="3" id="KW-1185">Reference proteome</keyword>
<feature type="region of interest" description="Disordered" evidence="1">
    <location>
        <begin position="1"/>
        <end position="59"/>
    </location>
</feature>
<reference evidence="2 3" key="1">
    <citation type="submission" date="2015-11" db="EMBL/GenBank/DDBJ databases">
        <title>Genomic analysis of 38 Legionella species identifies large and diverse effector repertoires.</title>
        <authorList>
            <person name="Burstein D."/>
            <person name="Amaro F."/>
            <person name="Zusman T."/>
            <person name="Lifshitz Z."/>
            <person name="Cohen O."/>
            <person name="Gilbert J.A."/>
            <person name="Pupko T."/>
            <person name="Shuman H.A."/>
            <person name="Segal G."/>
        </authorList>
    </citation>
    <scope>NUCLEOTIDE SEQUENCE [LARGE SCALE GENOMIC DNA]</scope>
    <source>
        <strain evidence="2 3">CDC#1442-AUS-E</strain>
    </source>
</reference>
<organism evidence="2 3">
    <name type="scientific">Legionella quinlivanii</name>
    <dbReference type="NCBI Taxonomy" id="45073"/>
    <lineage>
        <taxon>Bacteria</taxon>
        <taxon>Pseudomonadati</taxon>
        <taxon>Pseudomonadota</taxon>
        <taxon>Gammaproteobacteria</taxon>
        <taxon>Legionellales</taxon>
        <taxon>Legionellaceae</taxon>
        <taxon>Legionella</taxon>
    </lineage>
</organism>
<dbReference type="PATRIC" id="fig|45073.5.peg.693"/>
<feature type="region of interest" description="Disordered" evidence="1">
    <location>
        <begin position="175"/>
        <end position="200"/>
    </location>
</feature>
<dbReference type="AlphaFoldDB" id="A0A0W0Y591"/>
<feature type="compositionally biased region" description="Basic and acidic residues" evidence="1">
    <location>
        <begin position="9"/>
        <end position="20"/>
    </location>
</feature>
<comment type="caution">
    <text evidence="2">The sequence shown here is derived from an EMBL/GenBank/DDBJ whole genome shotgun (WGS) entry which is preliminary data.</text>
</comment>
<dbReference type="RefSeq" id="WP_058506763.1">
    <property type="nucleotide sequence ID" value="NZ_CAAAIK010000027.1"/>
</dbReference>
<dbReference type="EMBL" id="LNYS01000006">
    <property type="protein sequence ID" value="KTD51814.1"/>
    <property type="molecule type" value="Genomic_DNA"/>
</dbReference>
<sequence>MTKAHTQKHKDQLEAQRRANEAIQAQEAKKPVLPQDNLTQPDKKKSEADEPAPEPVSIKKLSINDDDWLKIVDQFKLKYGQEPQEDGSLVFPSQESAIEFFTDQASQKREFLAQQMRDGKPTGFTVFSCGDGTLYQGTVEEIKAAIELANKANPQPLYTKALKILSEIPSVNQTNSMRDALGTIKSPEPEPEAKPQPRPR</sequence>
<name>A0A0W0Y591_9GAMM</name>
<protein>
    <submittedName>
        <fullName evidence="2">Substrate of the Dot/Icm secretion system</fullName>
    </submittedName>
</protein>
<gene>
    <name evidence="2" type="ORF">Lqui_0658</name>
</gene>
<feature type="compositionally biased region" description="Basic and acidic residues" evidence="1">
    <location>
        <begin position="187"/>
        <end position="200"/>
    </location>
</feature>
<accession>A0A0W0Y591</accession>
<dbReference type="OrthoDB" id="5637986at2"/>
<evidence type="ECO:0000313" key="2">
    <source>
        <dbReference type="EMBL" id="KTD51814.1"/>
    </source>
</evidence>